<dbReference type="Proteomes" id="UP000785613">
    <property type="component" value="Unassembled WGS sequence"/>
</dbReference>
<evidence type="ECO:0000313" key="1">
    <source>
        <dbReference type="EMBL" id="NHZ38327.1"/>
    </source>
</evidence>
<reference evidence="1 2" key="1">
    <citation type="submission" date="2019-09" db="EMBL/GenBank/DDBJ databases">
        <title>Taxonomy of Antarctic Massilia spp.: description of Massilia rubra sp. nov., Massilia aquatica sp. nov., Massilia mucilaginosa sp. nov., Massilia frigida sp. nov. isolated from streams, lakes and regoliths.</title>
        <authorList>
            <person name="Holochova P."/>
            <person name="Sedlacek I."/>
            <person name="Kralova S."/>
            <person name="Maslanova I."/>
            <person name="Busse H.-J."/>
            <person name="Stankova E."/>
            <person name="Vrbovska V."/>
            <person name="Kovarovic V."/>
            <person name="Bartak M."/>
            <person name="Svec P."/>
            <person name="Pantucek R."/>
        </authorList>
    </citation>
    <scope>NUCLEOTIDE SEQUENCE [LARGE SCALE GENOMIC DNA]</scope>
    <source>
        <strain evidence="1 2">CCM 8692</strain>
    </source>
</reference>
<name>A0ABX0M1W7_9BURK</name>
<sequence length="95" mass="10942">FAPRFLSTLGHPHAVALHFAHCGQLAAGLSPTRVRPCWAHKKRPARSWPIFRENFSFFAESQRFVPVRLPSIRRRVACNRAWGRDAIPRNTRVRA</sequence>
<protein>
    <recommendedName>
        <fullName evidence="3">Integron gene cassette protein</fullName>
    </recommendedName>
</protein>
<comment type="caution">
    <text evidence="1">The sequence shown here is derived from an EMBL/GenBank/DDBJ whole genome shotgun (WGS) entry which is preliminary data.</text>
</comment>
<evidence type="ECO:0008006" key="3">
    <source>
        <dbReference type="Google" id="ProtNLM"/>
    </source>
</evidence>
<dbReference type="EMBL" id="VUYU01000046">
    <property type="protein sequence ID" value="NHZ38327.1"/>
    <property type="molecule type" value="Genomic_DNA"/>
</dbReference>
<keyword evidence="2" id="KW-1185">Reference proteome</keyword>
<organism evidence="1 2">
    <name type="scientific">Massilia rubra</name>
    <dbReference type="NCBI Taxonomy" id="2607910"/>
    <lineage>
        <taxon>Bacteria</taxon>
        <taxon>Pseudomonadati</taxon>
        <taxon>Pseudomonadota</taxon>
        <taxon>Betaproteobacteria</taxon>
        <taxon>Burkholderiales</taxon>
        <taxon>Oxalobacteraceae</taxon>
        <taxon>Telluria group</taxon>
        <taxon>Massilia</taxon>
    </lineage>
</organism>
<gene>
    <name evidence="1" type="ORF">F0185_32795</name>
</gene>
<feature type="non-terminal residue" evidence="1">
    <location>
        <position position="1"/>
    </location>
</feature>
<accession>A0ABX0M1W7</accession>
<proteinExistence type="predicted"/>
<evidence type="ECO:0000313" key="2">
    <source>
        <dbReference type="Proteomes" id="UP000785613"/>
    </source>
</evidence>